<comment type="caution">
    <text evidence="1">The sequence shown here is derived from an EMBL/GenBank/DDBJ whole genome shotgun (WGS) entry which is preliminary data.</text>
</comment>
<dbReference type="AlphaFoldDB" id="A0A4U1B645"/>
<dbReference type="Proteomes" id="UP000307999">
    <property type="component" value="Unassembled WGS sequence"/>
</dbReference>
<dbReference type="PANTHER" id="PTHR31118:SF12">
    <property type="entry name" value="CYCLASE-LIKE PROTEIN 2"/>
    <property type="match status" value="1"/>
</dbReference>
<gene>
    <name evidence="1" type="ORF">E8M12_06685</name>
</gene>
<evidence type="ECO:0000313" key="2">
    <source>
        <dbReference type="Proteomes" id="UP000307999"/>
    </source>
</evidence>
<dbReference type="EMBL" id="SWDB01000011">
    <property type="protein sequence ID" value="TKB45979.1"/>
    <property type="molecule type" value="Genomic_DNA"/>
</dbReference>
<reference evidence="1 2" key="1">
    <citation type="submission" date="2019-04" db="EMBL/GenBank/DDBJ databases">
        <title>Thalassotalea guangxiensis sp. nov., isolated from sediment of the coastal wetland.</title>
        <authorList>
            <person name="Zheng S."/>
            <person name="Zhang D."/>
        </authorList>
    </citation>
    <scope>NUCLEOTIDE SEQUENCE [LARGE SCALE GENOMIC DNA]</scope>
    <source>
        <strain evidence="1 2">ZS-4</strain>
    </source>
</reference>
<sequence>MRGASLLLIVLSLVALVLNKVLADEAKQAGQWIDLSHEFSDETLYWPTAEKFSRDIVFHGINDKGFFYSANNYFAAEHGGTHLDAPIHFAQGKQSVEQIPLEQLIGDAVVISIKEQVEKDRDYQLQVKDIKKFEQQYGEIAEHTIVLINTGMANFWPDAEKYLGTGKRGDEGVNALSFPGIHPDAAKFLTHERKIKAVGLDTASLDYGKSKQFKTHRIFSAQNIPGMENLNNLDQLPATGVLIIALPMKIKGGSGGPLRAVAMVKD</sequence>
<dbReference type="InterPro" id="IPR037175">
    <property type="entry name" value="KFase_sf"/>
</dbReference>
<dbReference type="GO" id="GO:0019441">
    <property type="term" value="P:L-tryptophan catabolic process to kynurenine"/>
    <property type="evidence" value="ECO:0007669"/>
    <property type="project" value="InterPro"/>
</dbReference>
<proteinExistence type="predicted"/>
<dbReference type="Pfam" id="PF04199">
    <property type="entry name" value="Cyclase"/>
    <property type="match status" value="1"/>
</dbReference>
<keyword evidence="2" id="KW-1185">Reference proteome</keyword>
<dbReference type="SUPFAM" id="SSF102198">
    <property type="entry name" value="Putative cyclase"/>
    <property type="match status" value="1"/>
</dbReference>
<dbReference type="PANTHER" id="PTHR31118">
    <property type="entry name" value="CYCLASE-LIKE PROTEIN 2"/>
    <property type="match status" value="1"/>
</dbReference>
<organism evidence="1 2">
    <name type="scientific">Thalassotalea mangrovi</name>
    <dbReference type="NCBI Taxonomy" id="2572245"/>
    <lineage>
        <taxon>Bacteria</taxon>
        <taxon>Pseudomonadati</taxon>
        <taxon>Pseudomonadota</taxon>
        <taxon>Gammaproteobacteria</taxon>
        <taxon>Alteromonadales</taxon>
        <taxon>Colwelliaceae</taxon>
        <taxon>Thalassotalea</taxon>
    </lineage>
</organism>
<dbReference type="OrthoDB" id="7067800at2"/>
<accession>A0A4U1B645</accession>
<dbReference type="InterPro" id="IPR007325">
    <property type="entry name" value="KFase/CYL"/>
</dbReference>
<evidence type="ECO:0000313" key="1">
    <source>
        <dbReference type="EMBL" id="TKB45979.1"/>
    </source>
</evidence>
<name>A0A4U1B645_9GAMM</name>
<dbReference type="Gene3D" id="3.50.30.50">
    <property type="entry name" value="Putative cyclase"/>
    <property type="match status" value="1"/>
</dbReference>
<dbReference type="GO" id="GO:0004061">
    <property type="term" value="F:arylformamidase activity"/>
    <property type="evidence" value="ECO:0007669"/>
    <property type="project" value="InterPro"/>
</dbReference>
<protein>
    <submittedName>
        <fullName evidence="1">Cyclase family protein</fullName>
    </submittedName>
</protein>